<dbReference type="Proteomes" id="UP000095673">
    <property type="component" value="Unassembled WGS sequence"/>
</dbReference>
<name>A0A173T1W3_9FIRM</name>
<evidence type="ECO:0000313" key="1">
    <source>
        <dbReference type="EMBL" id="CUM95318.1"/>
    </source>
</evidence>
<dbReference type="RefSeq" id="WP_055196093.1">
    <property type="nucleotide sequence ID" value="NZ_CP143947.1"/>
</dbReference>
<accession>A0A173T1W3</accession>
<evidence type="ECO:0000313" key="2">
    <source>
        <dbReference type="Proteomes" id="UP000095673"/>
    </source>
</evidence>
<sequence length="64" mass="7122">MAKMGRPKSDAPKLNTLSLRVTDSELRELKDYADSHGMTITQLLHTGVDLLLKTPDAEVQNLFP</sequence>
<dbReference type="OrthoDB" id="1914755at2"/>
<gene>
    <name evidence="1" type="ORF">ERS852580_01296</name>
</gene>
<organism evidence="1 2">
    <name type="scientific">Agathobacter rectalis</name>
    <dbReference type="NCBI Taxonomy" id="39491"/>
    <lineage>
        <taxon>Bacteria</taxon>
        <taxon>Bacillati</taxon>
        <taxon>Bacillota</taxon>
        <taxon>Clostridia</taxon>
        <taxon>Lachnospirales</taxon>
        <taxon>Lachnospiraceae</taxon>
        <taxon>Agathobacter</taxon>
    </lineage>
</organism>
<proteinExistence type="predicted"/>
<reference evidence="1 2" key="1">
    <citation type="submission" date="2015-09" db="EMBL/GenBank/DDBJ databases">
        <authorList>
            <consortium name="Pathogen Informatics"/>
        </authorList>
    </citation>
    <scope>NUCLEOTIDE SEQUENCE [LARGE SCALE GENOMIC DNA]</scope>
    <source>
        <strain evidence="1 2">2789STDY5834968</strain>
    </source>
</reference>
<dbReference type="EMBL" id="CYXM01000005">
    <property type="protein sequence ID" value="CUM95318.1"/>
    <property type="molecule type" value="Genomic_DNA"/>
</dbReference>
<dbReference type="AlphaFoldDB" id="A0A173T1W3"/>
<evidence type="ECO:0008006" key="3">
    <source>
        <dbReference type="Google" id="ProtNLM"/>
    </source>
</evidence>
<protein>
    <recommendedName>
        <fullName evidence="3">CopG family transcriptional regulator</fullName>
    </recommendedName>
</protein>